<name>A0ABR6ZDB2_9BURK</name>
<dbReference type="Proteomes" id="UP000646911">
    <property type="component" value="Unassembled WGS sequence"/>
</dbReference>
<organism evidence="2 3">
    <name type="scientific">Undibacterium umbellatum</name>
    <dbReference type="NCBI Taxonomy" id="2762300"/>
    <lineage>
        <taxon>Bacteria</taxon>
        <taxon>Pseudomonadati</taxon>
        <taxon>Pseudomonadota</taxon>
        <taxon>Betaproteobacteria</taxon>
        <taxon>Burkholderiales</taxon>
        <taxon>Oxalobacteraceae</taxon>
        <taxon>Undibacterium</taxon>
    </lineage>
</organism>
<dbReference type="RefSeq" id="WP_186955253.1">
    <property type="nucleotide sequence ID" value="NZ_JACOFX010000011.1"/>
</dbReference>
<evidence type="ECO:0000313" key="2">
    <source>
        <dbReference type="EMBL" id="MBC3909738.1"/>
    </source>
</evidence>
<evidence type="ECO:0008006" key="4">
    <source>
        <dbReference type="Google" id="ProtNLM"/>
    </source>
</evidence>
<evidence type="ECO:0000256" key="1">
    <source>
        <dbReference type="SAM" id="SignalP"/>
    </source>
</evidence>
<reference evidence="2 3" key="1">
    <citation type="submission" date="2020-08" db="EMBL/GenBank/DDBJ databases">
        <title>Novel species isolated from subtropical streams in China.</title>
        <authorList>
            <person name="Lu H."/>
        </authorList>
    </citation>
    <scope>NUCLEOTIDE SEQUENCE [LARGE SCALE GENOMIC DNA]</scope>
    <source>
        <strain evidence="2 3">NL8W</strain>
    </source>
</reference>
<keyword evidence="1" id="KW-0732">Signal</keyword>
<gene>
    <name evidence="2" type="ORF">H8L47_19405</name>
</gene>
<keyword evidence="3" id="KW-1185">Reference proteome</keyword>
<protein>
    <recommendedName>
        <fullName evidence="4">DUF2059 domain-containing protein</fullName>
    </recommendedName>
</protein>
<sequence length="235" mass="26334">MKTFLKNLAIIAIFLSPSLSTAEPLAPEMKLALRDFVAVQNLEKTWPTIIDGITKITVKQVIKGATRELSDASSLSQAERATGEKFIQEMAPKIAEDVSAFQRGLDIKSLVTDMSEEVYPKYYNAQEIREFTAYYGSAGYKKGAVIAREIDIESASTGENKTALWRRYESKFTPQEIKLMQAFNSSALGRKHQVAGPKINAECLEFMYKRTAPEMNKISERYGEMLAQRLKAASK</sequence>
<dbReference type="EMBL" id="JACOFX010000011">
    <property type="protein sequence ID" value="MBC3909738.1"/>
    <property type="molecule type" value="Genomic_DNA"/>
</dbReference>
<comment type="caution">
    <text evidence="2">The sequence shown here is derived from an EMBL/GenBank/DDBJ whole genome shotgun (WGS) entry which is preliminary data.</text>
</comment>
<feature type="signal peptide" evidence="1">
    <location>
        <begin position="1"/>
        <end position="22"/>
    </location>
</feature>
<proteinExistence type="predicted"/>
<accession>A0ABR6ZDB2</accession>
<feature type="chain" id="PRO_5046582139" description="DUF2059 domain-containing protein" evidence="1">
    <location>
        <begin position="23"/>
        <end position="235"/>
    </location>
</feature>
<evidence type="ECO:0000313" key="3">
    <source>
        <dbReference type="Proteomes" id="UP000646911"/>
    </source>
</evidence>